<keyword evidence="5 8" id="KW-0472">Membrane</keyword>
<evidence type="ECO:0000256" key="3">
    <source>
        <dbReference type="ARBA" id="ARBA00022692"/>
    </source>
</evidence>
<reference evidence="10" key="1">
    <citation type="journal article" date="2021" name="G3 (Bethesda)">
        <title>Genome and transcriptome analysis of the beet armyworm Spodoptera exigua reveals targets for pest control. .</title>
        <authorList>
            <person name="Simon S."/>
            <person name="Breeschoten T."/>
            <person name="Jansen H.J."/>
            <person name="Dirks R.P."/>
            <person name="Schranz M.E."/>
            <person name="Ros V.I.D."/>
        </authorList>
    </citation>
    <scope>NUCLEOTIDE SEQUENCE</scope>
    <source>
        <strain evidence="10">TB_SE_WUR_2020</strain>
    </source>
</reference>
<keyword evidence="9" id="KW-0732">Signal</keyword>
<evidence type="ECO:0000256" key="5">
    <source>
        <dbReference type="ARBA" id="ARBA00023136"/>
    </source>
</evidence>
<name>A0A922MM65_SPOEX</name>
<dbReference type="Proteomes" id="UP000814243">
    <property type="component" value="Unassembled WGS sequence"/>
</dbReference>
<feature type="transmembrane region" description="Helical" evidence="8">
    <location>
        <begin position="744"/>
        <end position="763"/>
    </location>
</feature>
<feature type="transmembrane region" description="Helical" evidence="8">
    <location>
        <begin position="512"/>
        <end position="532"/>
    </location>
</feature>
<dbReference type="GO" id="GO:0005886">
    <property type="term" value="C:plasma membrane"/>
    <property type="evidence" value="ECO:0007669"/>
    <property type="project" value="UniProtKB-SubCell"/>
</dbReference>
<evidence type="ECO:0008006" key="12">
    <source>
        <dbReference type="Google" id="ProtNLM"/>
    </source>
</evidence>
<feature type="signal peptide" evidence="9">
    <location>
        <begin position="1"/>
        <end position="21"/>
    </location>
</feature>
<evidence type="ECO:0000256" key="1">
    <source>
        <dbReference type="ARBA" id="ARBA00004651"/>
    </source>
</evidence>
<keyword evidence="3 8" id="KW-0812">Transmembrane</keyword>
<evidence type="ECO:0000313" key="11">
    <source>
        <dbReference type="Proteomes" id="UP000814243"/>
    </source>
</evidence>
<evidence type="ECO:0000256" key="7">
    <source>
        <dbReference type="ARBA" id="ARBA00023180"/>
    </source>
</evidence>
<evidence type="ECO:0000256" key="4">
    <source>
        <dbReference type="ARBA" id="ARBA00022989"/>
    </source>
</evidence>
<evidence type="ECO:0000313" key="10">
    <source>
        <dbReference type="EMBL" id="KAH9639267.1"/>
    </source>
</evidence>
<dbReference type="InterPro" id="IPR052192">
    <property type="entry name" value="Insect_Ionotropic_Sensory_Rcpt"/>
</dbReference>
<evidence type="ECO:0000256" key="8">
    <source>
        <dbReference type="SAM" id="Phobius"/>
    </source>
</evidence>
<protein>
    <recommendedName>
        <fullName evidence="12">Ionotropic receptor</fullName>
    </recommendedName>
</protein>
<dbReference type="AlphaFoldDB" id="A0A922MM65"/>
<evidence type="ECO:0000256" key="2">
    <source>
        <dbReference type="ARBA" id="ARBA00022475"/>
    </source>
</evidence>
<keyword evidence="6" id="KW-0675">Receptor</keyword>
<feature type="transmembrane region" description="Helical" evidence="8">
    <location>
        <begin position="564"/>
        <end position="585"/>
    </location>
</feature>
<sequence>MDVFILCLVCVFVNRNTLIKAERNDVTMLTSCIVKLLEQVDYKAYDKVMDITLMNMNNDLQLSALHQVLGARFISRRFFWDTENISNVIYIVMSDDYQELADGLNKVTSDKFWNPSARFIIVVQNTKEYSLHDLTHLLHTYNIFHKVSVISRNGDVYAIYRYNFTKPGNCFRAGHLIFWSWCSDFISGKKLAFLTNGSIRNCRFEFIAQNLWPFMNFDNDVKGSEQYFLAIFQKQYRVQIVLKEFTKFNKYGKPVDNIRKIIHEKVVHNEYEGAVGGFSINSAYSVMCKDYQELADGLYKVSSDRFWNPSARFIIIVMNMEENSLQNFTNILHRYNIFKVSVISRNGNEYAIYKYNVTKPGTCLTDGLLTFWSWCTDYCSGKLLPPLNPGSIRGCRYKFYAHNVWPFTNFDTKVKGTEQYLLTLFDKHYGTKIEIVEYNKVDKYGNPVSNVSEIILKKVAHNKIEGALGGYSVQSAWGGVSYGYPYKIDHVFYVLAHSTFIDPWLAMFRQCLWIYFGAAVVFVCFCILARFLAMFRTPEDVSRNALIVFGYMLNKYVLKRTPSGWTTALVFTVLMFTSFIIPYTIQTKLYSLTTRPVRRFEPKVASDLKNYQAILPVDWVGRYRFAGHRVCGTRLTCLQALAKRKGTLQYTMASKSYYLIYRWKVTDEHCNFVTYNLKEPYSTVLRTIYLRRGSVLLESFNRLVLNVADTGILKKYDQDMSSRERVRCRSHPDEIFMPVSLEKLHFAFIVLIVGCFLSFILFMCEVCVG</sequence>
<proteinExistence type="predicted"/>
<evidence type="ECO:0000256" key="9">
    <source>
        <dbReference type="SAM" id="SignalP"/>
    </source>
</evidence>
<evidence type="ECO:0000256" key="6">
    <source>
        <dbReference type="ARBA" id="ARBA00023170"/>
    </source>
</evidence>
<dbReference type="PANTHER" id="PTHR42643:SF24">
    <property type="entry name" value="IONOTROPIC RECEPTOR 60A"/>
    <property type="match status" value="1"/>
</dbReference>
<keyword evidence="2" id="KW-1003">Cell membrane</keyword>
<comment type="subcellular location">
    <subcellularLocation>
        <location evidence="1">Cell membrane</location>
        <topology evidence="1">Multi-pass membrane protein</topology>
    </subcellularLocation>
</comment>
<accession>A0A922MM65</accession>
<comment type="caution">
    <text evidence="10">The sequence shown here is derived from an EMBL/GenBank/DDBJ whole genome shotgun (WGS) entry which is preliminary data.</text>
</comment>
<keyword evidence="7" id="KW-0325">Glycoprotein</keyword>
<dbReference type="EMBL" id="JACEFF010000350">
    <property type="protein sequence ID" value="KAH9639267.1"/>
    <property type="molecule type" value="Genomic_DNA"/>
</dbReference>
<feature type="chain" id="PRO_5037806983" description="Ionotropic receptor" evidence="9">
    <location>
        <begin position="22"/>
        <end position="769"/>
    </location>
</feature>
<keyword evidence="4 8" id="KW-1133">Transmembrane helix</keyword>
<dbReference type="PANTHER" id="PTHR42643">
    <property type="entry name" value="IONOTROPIC RECEPTOR 20A-RELATED"/>
    <property type="match status" value="1"/>
</dbReference>
<organism evidence="10 11">
    <name type="scientific">Spodoptera exigua</name>
    <name type="common">Beet armyworm</name>
    <name type="synonym">Noctua fulgens</name>
    <dbReference type="NCBI Taxonomy" id="7107"/>
    <lineage>
        <taxon>Eukaryota</taxon>
        <taxon>Metazoa</taxon>
        <taxon>Ecdysozoa</taxon>
        <taxon>Arthropoda</taxon>
        <taxon>Hexapoda</taxon>
        <taxon>Insecta</taxon>
        <taxon>Pterygota</taxon>
        <taxon>Neoptera</taxon>
        <taxon>Endopterygota</taxon>
        <taxon>Lepidoptera</taxon>
        <taxon>Glossata</taxon>
        <taxon>Ditrysia</taxon>
        <taxon>Noctuoidea</taxon>
        <taxon>Noctuidae</taxon>
        <taxon>Amphipyrinae</taxon>
        <taxon>Spodoptera</taxon>
    </lineage>
</organism>
<gene>
    <name evidence="10" type="ORF">HF086_014131</name>
</gene>